<organism>
    <name type="scientific">Serpula lacrymans var. lacrymans (strain S7.9)</name>
    <name type="common">Dry rot fungus</name>
    <dbReference type="NCBI Taxonomy" id="578457"/>
    <lineage>
        <taxon>Eukaryota</taxon>
        <taxon>Fungi</taxon>
        <taxon>Dikarya</taxon>
        <taxon>Basidiomycota</taxon>
        <taxon>Agaricomycotina</taxon>
        <taxon>Agaricomycetes</taxon>
        <taxon>Agaricomycetidae</taxon>
        <taxon>Boletales</taxon>
        <taxon>Coniophorineae</taxon>
        <taxon>Serpulaceae</taxon>
        <taxon>Serpula</taxon>
    </lineage>
</organism>
<evidence type="ECO:0000256" key="1">
    <source>
        <dbReference type="ARBA" id="ARBA00022737"/>
    </source>
</evidence>
<protein>
    <submittedName>
        <fullName evidence="4">Uncharacterized protein</fullName>
    </submittedName>
</protein>
<keyword evidence="1" id="KW-0677">Repeat</keyword>
<dbReference type="AlphaFoldDB" id="F8PBA7"/>
<feature type="repeat" description="ANK" evidence="3">
    <location>
        <begin position="33"/>
        <end position="72"/>
    </location>
</feature>
<evidence type="ECO:0000256" key="3">
    <source>
        <dbReference type="PROSITE-ProRule" id="PRU00023"/>
    </source>
</evidence>
<gene>
    <name evidence="4" type="ORF">SERLADRAFT_479100</name>
</gene>
<sequence>MTPFSYAGWYGQVEIARLLLARDDVEADSKNEEGRTPLSFAAWYGKLQFKAAKNGCVPLLSTEDIDVNLQDKYGDSPLHYAVRYGHQNVASLLLLHCNIAPNLKNVKGQTPLHCAVLGVDGEYDVNYNSASSREATVSLLLARNDVRVGLEDDNGLTTLMLACSLEIASVVKLF</sequence>
<accession>F8PBA7</accession>
<name>F8PBA7_SERL9</name>
<dbReference type="Pfam" id="PF12796">
    <property type="entry name" value="Ank_2"/>
    <property type="match status" value="1"/>
</dbReference>
<dbReference type="PROSITE" id="PS50088">
    <property type="entry name" value="ANK_REPEAT"/>
    <property type="match status" value="2"/>
</dbReference>
<dbReference type="OrthoDB" id="2662791at2759"/>
<evidence type="ECO:0000313" key="4">
    <source>
        <dbReference type="EMBL" id="EGO19547.1"/>
    </source>
</evidence>
<dbReference type="RefSeq" id="XP_007323680.1">
    <property type="nucleotide sequence ID" value="XM_007323618.1"/>
</dbReference>
<evidence type="ECO:0000256" key="2">
    <source>
        <dbReference type="ARBA" id="ARBA00023043"/>
    </source>
</evidence>
<proteinExistence type="predicted"/>
<dbReference type="HOGENOM" id="CLU_000134_18_0_1"/>
<dbReference type="InterPro" id="IPR002110">
    <property type="entry name" value="Ankyrin_rpt"/>
</dbReference>
<dbReference type="PANTHER" id="PTHR24173">
    <property type="entry name" value="ANKYRIN REPEAT CONTAINING"/>
    <property type="match status" value="1"/>
</dbReference>
<dbReference type="Proteomes" id="UP000008064">
    <property type="component" value="Unassembled WGS sequence"/>
</dbReference>
<dbReference type="InterPro" id="IPR036770">
    <property type="entry name" value="Ankyrin_rpt-contain_sf"/>
</dbReference>
<dbReference type="GeneID" id="18821294"/>
<dbReference type="Gene3D" id="1.25.40.20">
    <property type="entry name" value="Ankyrin repeat-containing domain"/>
    <property type="match status" value="3"/>
</dbReference>
<dbReference type="PROSITE" id="PS50297">
    <property type="entry name" value="ANK_REP_REGION"/>
    <property type="match status" value="1"/>
</dbReference>
<dbReference type="SMART" id="SM00248">
    <property type="entry name" value="ANK"/>
    <property type="match status" value="4"/>
</dbReference>
<dbReference type="EMBL" id="GL945443">
    <property type="protein sequence ID" value="EGO19547.1"/>
    <property type="molecule type" value="Genomic_DNA"/>
</dbReference>
<feature type="repeat" description="ANK" evidence="3">
    <location>
        <begin position="73"/>
        <end position="94"/>
    </location>
</feature>
<keyword evidence="2 3" id="KW-0040">ANK repeat</keyword>
<dbReference type="PANTHER" id="PTHR24173:SF74">
    <property type="entry name" value="ANKYRIN REPEAT DOMAIN-CONTAINING PROTEIN 16"/>
    <property type="match status" value="1"/>
</dbReference>
<dbReference type="SUPFAM" id="SSF48403">
    <property type="entry name" value="Ankyrin repeat"/>
    <property type="match status" value="1"/>
</dbReference>
<dbReference type="KEGG" id="sla:SERLADRAFT_479100"/>
<reference evidence="4" key="1">
    <citation type="submission" date="2011-04" db="EMBL/GenBank/DDBJ databases">
        <title>Evolution of plant cell wall degrading machinery underlies the functional diversity of forest fungi.</title>
        <authorList>
            <consortium name="US DOE Joint Genome Institute (JGI-PGF)"/>
            <person name="Eastwood D.C."/>
            <person name="Floudas D."/>
            <person name="Binder M."/>
            <person name="Majcherczyk A."/>
            <person name="Schneider P."/>
            <person name="Aerts A."/>
            <person name="Asiegbu F.O."/>
            <person name="Baker S.E."/>
            <person name="Barry K."/>
            <person name="Bendiksby M."/>
            <person name="Blumentritt M."/>
            <person name="Coutinho P.M."/>
            <person name="Cullen D."/>
            <person name="Cullen D."/>
            <person name="Gathman A."/>
            <person name="Goodell B."/>
            <person name="Henrissat B."/>
            <person name="Ihrmark K."/>
            <person name="Kauserud H."/>
            <person name="Kohler A."/>
            <person name="LaButti K."/>
            <person name="Lapidus A."/>
            <person name="Lavin J.L."/>
            <person name="Lee Y.-H."/>
            <person name="Lindquist E."/>
            <person name="Lilly W."/>
            <person name="Lucas S."/>
            <person name="Morin E."/>
            <person name="Murat C."/>
            <person name="Oguiza J.A."/>
            <person name="Park J."/>
            <person name="Pisabarro A.G."/>
            <person name="Riley R."/>
            <person name="Rosling A."/>
            <person name="Salamov A."/>
            <person name="Schmidt O."/>
            <person name="Schmutz J."/>
            <person name="Skrede I."/>
            <person name="Stenlid J."/>
            <person name="Wiebenga A."/>
            <person name="Xie X."/>
            <person name="Kues U."/>
            <person name="Hibbett D.S."/>
            <person name="Hoffmeister D."/>
            <person name="Hogberg N."/>
            <person name="Martin F."/>
            <person name="Grigoriev I.V."/>
            <person name="Watkinson S.C."/>
        </authorList>
    </citation>
    <scope>NUCLEOTIDE SEQUENCE</scope>
    <source>
        <strain evidence="4">S7.9</strain>
    </source>
</reference>